<reference evidence="1 2" key="1">
    <citation type="submission" date="2018-03" db="EMBL/GenBank/DDBJ databases">
        <title>The ancient ancestry and fast evolution of plastids.</title>
        <authorList>
            <person name="Moore K.R."/>
            <person name="Magnabosco C."/>
            <person name="Momper L."/>
            <person name="Gold D.A."/>
            <person name="Bosak T."/>
            <person name="Fournier G.P."/>
        </authorList>
    </citation>
    <scope>NUCLEOTIDE SEQUENCE [LARGE SCALE GENOMIC DNA]</scope>
    <source>
        <strain evidence="1 2">CCALA 037</strain>
    </source>
</reference>
<sequence length="131" mass="14372">MTSVRVSSNASHLGQDIAIRQFQLLADEPTDLGGNDTAPTPFEFVLAGLGACKAITVKMYAARKGWELAHVSVDCTLEKVESSQVIQANLHLRGTLTVEQRQRLLEIADRCPVHKLLTAEVQIHTVLSPER</sequence>
<accession>A0A2T1GEN3</accession>
<protein>
    <submittedName>
        <fullName evidence="1">Osmotically inducible protein OsmC</fullName>
    </submittedName>
</protein>
<gene>
    <name evidence="1" type="ORF">C7B77_13375</name>
</gene>
<evidence type="ECO:0000313" key="1">
    <source>
        <dbReference type="EMBL" id="PSB55968.1"/>
    </source>
</evidence>
<dbReference type="PANTHER" id="PTHR39624:SF2">
    <property type="entry name" value="OSMC-LIKE PROTEIN"/>
    <property type="match status" value="1"/>
</dbReference>
<dbReference type="PANTHER" id="PTHR39624">
    <property type="entry name" value="PROTEIN INVOLVED IN RIMO-MEDIATED BETA-METHYLTHIOLATION OF RIBOSOMAL PROTEIN S12 YCAO"/>
    <property type="match status" value="1"/>
</dbReference>
<dbReference type="Pfam" id="PF02566">
    <property type="entry name" value="OsmC"/>
    <property type="match status" value="1"/>
</dbReference>
<dbReference type="InterPro" id="IPR003718">
    <property type="entry name" value="OsmC/Ohr_fam"/>
</dbReference>
<dbReference type="Proteomes" id="UP000238937">
    <property type="component" value="Unassembled WGS sequence"/>
</dbReference>
<organism evidence="1 2">
    <name type="scientific">Chamaesiphon polymorphus CCALA 037</name>
    <dbReference type="NCBI Taxonomy" id="2107692"/>
    <lineage>
        <taxon>Bacteria</taxon>
        <taxon>Bacillati</taxon>
        <taxon>Cyanobacteriota</taxon>
        <taxon>Cyanophyceae</taxon>
        <taxon>Gomontiellales</taxon>
        <taxon>Chamaesiphonaceae</taxon>
        <taxon>Chamaesiphon</taxon>
    </lineage>
</organism>
<evidence type="ECO:0000313" key="2">
    <source>
        <dbReference type="Proteomes" id="UP000238937"/>
    </source>
</evidence>
<dbReference type="SUPFAM" id="SSF82784">
    <property type="entry name" value="OsmC-like"/>
    <property type="match status" value="1"/>
</dbReference>
<dbReference type="InterPro" id="IPR036102">
    <property type="entry name" value="OsmC/Ohrsf"/>
</dbReference>
<dbReference type="EMBL" id="PVWO01000153">
    <property type="protein sequence ID" value="PSB55968.1"/>
    <property type="molecule type" value="Genomic_DNA"/>
</dbReference>
<dbReference type="InterPro" id="IPR015946">
    <property type="entry name" value="KH_dom-like_a/b"/>
</dbReference>
<keyword evidence="2" id="KW-1185">Reference proteome</keyword>
<proteinExistence type="predicted"/>
<dbReference type="AlphaFoldDB" id="A0A2T1GEN3"/>
<dbReference type="Gene3D" id="3.30.300.20">
    <property type="match status" value="1"/>
</dbReference>
<dbReference type="OrthoDB" id="1433018at2"/>
<dbReference type="RefSeq" id="WP_106305405.1">
    <property type="nucleotide sequence ID" value="NZ_PVWO01000153.1"/>
</dbReference>
<name>A0A2T1GEN3_9CYAN</name>
<comment type="caution">
    <text evidence="1">The sequence shown here is derived from an EMBL/GenBank/DDBJ whole genome shotgun (WGS) entry which is preliminary data.</text>
</comment>